<protein>
    <submittedName>
        <fullName evidence="3">Exported protein</fullName>
    </submittedName>
</protein>
<dbReference type="Gene3D" id="2.60.120.600">
    <property type="entry name" value="Domain of unknown function DUF1214, C-terminal domain"/>
    <property type="match status" value="1"/>
</dbReference>
<dbReference type="Pfam" id="PF06742">
    <property type="entry name" value="DUF1214"/>
    <property type="match status" value="1"/>
</dbReference>
<evidence type="ECO:0000259" key="1">
    <source>
        <dbReference type="Pfam" id="PF06742"/>
    </source>
</evidence>
<dbReference type="Proteomes" id="UP000325466">
    <property type="component" value="Unassembled WGS sequence"/>
</dbReference>
<gene>
    <name evidence="3" type="ORF">RAJCM14343_0378</name>
</gene>
<dbReference type="InterPro" id="IPR037050">
    <property type="entry name" value="DUF1254_sf"/>
</dbReference>
<proteinExistence type="predicted"/>
<dbReference type="PANTHER" id="PTHR36509:SF2">
    <property type="entry name" value="BLL3101 PROTEIN"/>
    <property type="match status" value="1"/>
</dbReference>
<organism evidence="3 4">
    <name type="scientific">Rhodococcus aetherivorans</name>
    <dbReference type="NCBI Taxonomy" id="191292"/>
    <lineage>
        <taxon>Bacteria</taxon>
        <taxon>Bacillati</taxon>
        <taxon>Actinomycetota</taxon>
        <taxon>Actinomycetes</taxon>
        <taxon>Mycobacteriales</taxon>
        <taxon>Nocardiaceae</taxon>
        <taxon>Rhodococcus</taxon>
    </lineage>
</organism>
<feature type="domain" description="DUF1214" evidence="1">
    <location>
        <begin position="342"/>
        <end position="450"/>
    </location>
</feature>
<keyword evidence="4" id="KW-1185">Reference proteome</keyword>
<dbReference type="InterPro" id="IPR010679">
    <property type="entry name" value="DUF1254"/>
</dbReference>
<accession>A0ABQ0YF22</accession>
<evidence type="ECO:0000313" key="3">
    <source>
        <dbReference type="EMBL" id="GES35133.1"/>
    </source>
</evidence>
<name>A0ABQ0YF22_9NOCA</name>
<reference evidence="3 4" key="1">
    <citation type="journal article" date="2018" name="Biodegradation">
        <title>1,4-Dioxane degradation characteristics of Rhodococcus aetherivorans JCM 14343.</title>
        <authorList>
            <person name="Inoue D."/>
            <person name="Tsunoda T."/>
            <person name="Yamamoto N."/>
            <person name="Ike M."/>
            <person name="Sei K."/>
        </authorList>
    </citation>
    <scope>NUCLEOTIDE SEQUENCE [LARGE SCALE GENOMIC DNA]</scope>
    <source>
        <strain evidence="3 4">JCM 14343</strain>
    </source>
</reference>
<comment type="caution">
    <text evidence="3">The sequence shown here is derived from an EMBL/GenBank/DDBJ whole genome shotgun (WGS) entry which is preliminary data.</text>
</comment>
<dbReference type="SUPFAM" id="SSF160935">
    <property type="entry name" value="VPA0735-like"/>
    <property type="match status" value="1"/>
</dbReference>
<dbReference type="PANTHER" id="PTHR36509">
    <property type="entry name" value="BLL3101 PROTEIN"/>
    <property type="match status" value="1"/>
</dbReference>
<dbReference type="EMBL" id="BLAH01000008">
    <property type="protein sequence ID" value="GES35133.1"/>
    <property type="molecule type" value="Genomic_DNA"/>
</dbReference>
<evidence type="ECO:0000313" key="4">
    <source>
        <dbReference type="Proteomes" id="UP000325466"/>
    </source>
</evidence>
<feature type="domain" description="DUF1254" evidence="2">
    <location>
        <begin position="77"/>
        <end position="206"/>
    </location>
</feature>
<evidence type="ECO:0000259" key="2">
    <source>
        <dbReference type="Pfam" id="PF06863"/>
    </source>
</evidence>
<dbReference type="Pfam" id="PF06863">
    <property type="entry name" value="DUF1254"/>
    <property type="match status" value="1"/>
</dbReference>
<dbReference type="InterPro" id="IPR010621">
    <property type="entry name" value="DUF1214"/>
</dbReference>
<sequence>MSLQERVLASYTDGMAGTAARAAAALAVGLLTACAAPHPAAEPERTAVDVATDGYVYGYAPVTLARTRANMLCLLPVNRLHHQSATADPTSRVVVAPNVDTLYSIAWLDLREGPVLLTHPEAGDRYFDFQFLDIYTDVFANVGTRATGSAAGAHVVVPPGWNGPLPAGAAVIESPTWDAWMIGRTLVEAQTDLEAARAVQRQYSLTVLTAPVADAPPPLPPTACGSNPDPQALAASGPQFFDELSAILAANPPPPADGPLLDELAGLGVGPGARPSAGPADTVAALATGVIRGERRIRDLVDSGEQSGAVWGSLATAGRYGTDYLQRAVVATIGLGANVPEESTYHVARTAADGSALRGEAGYLLRFPPEGPPVDDRGFWSVTVYGPDMFLVANPVDRYAVGDRTPGLVRGPDGALDVWVSSRPPVSGGSNWLPAPPGEFVLMFRSYLPTDRAWTPPEPTPQP</sequence>
<dbReference type="Gene3D" id="2.60.40.1610">
    <property type="entry name" value="Domain of unknown function DUF1254"/>
    <property type="match status" value="1"/>
</dbReference>
<dbReference type="InterPro" id="IPR037049">
    <property type="entry name" value="DUF1214_C_sf"/>
</dbReference>
<dbReference type="PROSITE" id="PS51257">
    <property type="entry name" value="PROKAR_LIPOPROTEIN"/>
    <property type="match status" value="1"/>
</dbReference>